<feature type="region of interest" description="Disordered" evidence="1">
    <location>
        <begin position="1"/>
        <end position="74"/>
    </location>
</feature>
<keyword evidence="3" id="KW-1185">Reference proteome</keyword>
<feature type="compositionally biased region" description="Basic and acidic residues" evidence="1">
    <location>
        <begin position="19"/>
        <end position="37"/>
    </location>
</feature>
<evidence type="ECO:0000313" key="2">
    <source>
        <dbReference type="EMBL" id="KAK8589238.1"/>
    </source>
</evidence>
<dbReference type="Proteomes" id="UP001472677">
    <property type="component" value="Unassembled WGS sequence"/>
</dbReference>
<accession>A0ABR2FYN4</accession>
<dbReference type="EMBL" id="JBBPBM010000004">
    <property type="protein sequence ID" value="KAK8589238.1"/>
    <property type="molecule type" value="Genomic_DNA"/>
</dbReference>
<comment type="caution">
    <text evidence="2">The sequence shown here is derived from an EMBL/GenBank/DDBJ whole genome shotgun (WGS) entry which is preliminary data.</text>
</comment>
<sequence length="127" mass="13360">MLRDSSAPTDPASGVLTSDHPRPDTDPPDPGHLHDPPHSPSAMDISLPDFPALTLNPAPPGMPPGMHVPSSVPTPIAHLASPRSGLVSYKDTLMAAEPMSNLLLTSLSLMMKFCLLKETSPALPLMV</sequence>
<evidence type="ECO:0000256" key="1">
    <source>
        <dbReference type="SAM" id="MobiDB-lite"/>
    </source>
</evidence>
<protein>
    <submittedName>
        <fullName evidence="2">Uncharacterized protein</fullName>
    </submittedName>
</protein>
<proteinExistence type="predicted"/>
<name>A0ABR2FYN4_9ROSI</name>
<organism evidence="2 3">
    <name type="scientific">Hibiscus sabdariffa</name>
    <name type="common">roselle</name>
    <dbReference type="NCBI Taxonomy" id="183260"/>
    <lineage>
        <taxon>Eukaryota</taxon>
        <taxon>Viridiplantae</taxon>
        <taxon>Streptophyta</taxon>
        <taxon>Embryophyta</taxon>
        <taxon>Tracheophyta</taxon>
        <taxon>Spermatophyta</taxon>
        <taxon>Magnoliopsida</taxon>
        <taxon>eudicotyledons</taxon>
        <taxon>Gunneridae</taxon>
        <taxon>Pentapetalae</taxon>
        <taxon>rosids</taxon>
        <taxon>malvids</taxon>
        <taxon>Malvales</taxon>
        <taxon>Malvaceae</taxon>
        <taxon>Malvoideae</taxon>
        <taxon>Hibiscus</taxon>
    </lineage>
</organism>
<gene>
    <name evidence="2" type="ORF">V6N12_023641</name>
</gene>
<evidence type="ECO:0000313" key="3">
    <source>
        <dbReference type="Proteomes" id="UP001472677"/>
    </source>
</evidence>
<reference evidence="2 3" key="1">
    <citation type="journal article" date="2024" name="G3 (Bethesda)">
        <title>Genome assembly of Hibiscus sabdariffa L. provides insights into metabolisms of medicinal natural products.</title>
        <authorList>
            <person name="Kim T."/>
        </authorList>
    </citation>
    <scope>NUCLEOTIDE SEQUENCE [LARGE SCALE GENOMIC DNA]</scope>
    <source>
        <strain evidence="2">TK-2024</strain>
        <tissue evidence="2">Old leaves</tissue>
    </source>
</reference>